<dbReference type="Gene3D" id="1.10.10.10">
    <property type="entry name" value="Winged helix-like DNA-binding domain superfamily/Winged helix DNA-binding domain"/>
    <property type="match status" value="1"/>
</dbReference>
<dbReference type="InterPro" id="IPR036390">
    <property type="entry name" value="WH_DNA-bd_sf"/>
</dbReference>
<evidence type="ECO:0000256" key="2">
    <source>
        <dbReference type="ARBA" id="ARBA00023125"/>
    </source>
</evidence>
<dbReference type="SMART" id="SM00895">
    <property type="entry name" value="FCD"/>
    <property type="match status" value="1"/>
</dbReference>
<keyword evidence="3" id="KW-0804">Transcription</keyword>
<keyword evidence="2" id="KW-0238">DNA-binding</keyword>
<dbReference type="RefSeq" id="WP_377260175.1">
    <property type="nucleotide sequence ID" value="NZ_JBHMAA010000012.1"/>
</dbReference>
<dbReference type="InterPro" id="IPR036388">
    <property type="entry name" value="WH-like_DNA-bd_sf"/>
</dbReference>
<sequence>MRDLIGQEDDNDLVDLVGHSLVMQIVTALRRDIERGTVKPGDKLPSENELTRLHSVSRAVIREAVAILRSEGMLEARRGVGVFVVDAEQRGQPFSGLSLERISSVIELLELRAACETEAAALAASRRSPAQLETILELHRKVGINLEKGLSTREADFALHMAIAEATQNRRFPELLRLIKPGIIMSRDLQQGGSHADALPPNRHLQEEHGLIVNAIFAGRPADAREAMQAHLQGSLSRYKTLLIERVSDPAQPVATPSGRQH</sequence>
<dbReference type="Pfam" id="PF00392">
    <property type="entry name" value="GntR"/>
    <property type="match status" value="1"/>
</dbReference>
<accession>A0ABV6AFA5</accession>
<comment type="caution">
    <text evidence="5">The sequence shown here is derived from an EMBL/GenBank/DDBJ whole genome shotgun (WGS) entry which is preliminary data.</text>
</comment>
<evidence type="ECO:0000259" key="4">
    <source>
        <dbReference type="PROSITE" id="PS50949"/>
    </source>
</evidence>
<protein>
    <submittedName>
        <fullName evidence="5">FadR/GntR family transcriptional regulator</fullName>
    </submittedName>
</protein>
<dbReference type="PANTHER" id="PTHR43537">
    <property type="entry name" value="TRANSCRIPTIONAL REGULATOR, GNTR FAMILY"/>
    <property type="match status" value="1"/>
</dbReference>
<evidence type="ECO:0000256" key="1">
    <source>
        <dbReference type="ARBA" id="ARBA00023015"/>
    </source>
</evidence>
<dbReference type="CDD" id="cd07377">
    <property type="entry name" value="WHTH_GntR"/>
    <property type="match status" value="1"/>
</dbReference>
<reference evidence="5 6" key="1">
    <citation type="submission" date="2024-09" db="EMBL/GenBank/DDBJ databases">
        <authorList>
            <person name="Sun Q."/>
            <person name="Mori K."/>
        </authorList>
    </citation>
    <scope>NUCLEOTIDE SEQUENCE [LARGE SCALE GENOMIC DNA]</scope>
    <source>
        <strain evidence="5 6">TBRC 4938</strain>
    </source>
</reference>
<evidence type="ECO:0000313" key="6">
    <source>
        <dbReference type="Proteomes" id="UP001589692"/>
    </source>
</evidence>
<dbReference type="InterPro" id="IPR011711">
    <property type="entry name" value="GntR_C"/>
</dbReference>
<evidence type="ECO:0000313" key="5">
    <source>
        <dbReference type="EMBL" id="MFB9949309.1"/>
    </source>
</evidence>
<dbReference type="PANTHER" id="PTHR43537:SF5">
    <property type="entry name" value="UXU OPERON TRANSCRIPTIONAL REGULATOR"/>
    <property type="match status" value="1"/>
</dbReference>
<dbReference type="Pfam" id="PF07729">
    <property type="entry name" value="FCD"/>
    <property type="match status" value="1"/>
</dbReference>
<dbReference type="SMART" id="SM00345">
    <property type="entry name" value="HTH_GNTR"/>
    <property type="match status" value="1"/>
</dbReference>
<dbReference type="PRINTS" id="PR00035">
    <property type="entry name" value="HTHGNTR"/>
</dbReference>
<gene>
    <name evidence="5" type="ORF">ACFFP0_10645</name>
</gene>
<dbReference type="InterPro" id="IPR000524">
    <property type="entry name" value="Tscrpt_reg_HTH_GntR"/>
</dbReference>
<evidence type="ECO:0000256" key="3">
    <source>
        <dbReference type="ARBA" id="ARBA00023163"/>
    </source>
</evidence>
<dbReference type="EMBL" id="JBHMAA010000012">
    <property type="protein sequence ID" value="MFB9949309.1"/>
    <property type="molecule type" value="Genomic_DNA"/>
</dbReference>
<organism evidence="5 6">
    <name type="scientific">Rhizobium puerariae</name>
    <dbReference type="NCBI Taxonomy" id="1585791"/>
    <lineage>
        <taxon>Bacteria</taxon>
        <taxon>Pseudomonadati</taxon>
        <taxon>Pseudomonadota</taxon>
        <taxon>Alphaproteobacteria</taxon>
        <taxon>Hyphomicrobiales</taxon>
        <taxon>Rhizobiaceae</taxon>
        <taxon>Rhizobium/Agrobacterium group</taxon>
        <taxon>Rhizobium</taxon>
    </lineage>
</organism>
<dbReference type="SUPFAM" id="SSF48008">
    <property type="entry name" value="GntR ligand-binding domain-like"/>
    <property type="match status" value="1"/>
</dbReference>
<dbReference type="Proteomes" id="UP001589692">
    <property type="component" value="Unassembled WGS sequence"/>
</dbReference>
<dbReference type="InterPro" id="IPR008920">
    <property type="entry name" value="TF_FadR/GntR_C"/>
</dbReference>
<dbReference type="Gene3D" id="1.20.120.530">
    <property type="entry name" value="GntR ligand-binding domain-like"/>
    <property type="match status" value="1"/>
</dbReference>
<dbReference type="PROSITE" id="PS50949">
    <property type="entry name" value="HTH_GNTR"/>
    <property type="match status" value="1"/>
</dbReference>
<name>A0ABV6AFA5_9HYPH</name>
<feature type="domain" description="HTH gntR-type" evidence="4">
    <location>
        <begin position="19"/>
        <end position="87"/>
    </location>
</feature>
<dbReference type="SUPFAM" id="SSF46785">
    <property type="entry name" value="Winged helix' DNA-binding domain"/>
    <property type="match status" value="1"/>
</dbReference>
<keyword evidence="1" id="KW-0805">Transcription regulation</keyword>
<proteinExistence type="predicted"/>
<keyword evidence="6" id="KW-1185">Reference proteome</keyword>